<feature type="signal peptide" evidence="1">
    <location>
        <begin position="1"/>
        <end position="19"/>
    </location>
</feature>
<comment type="caution">
    <text evidence="2">The sequence shown here is derived from an EMBL/GenBank/DDBJ whole genome shotgun (WGS) entry which is preliminary data.</text>
</comment>
<feature type="chain" id="PRO_5046516548" description="Lipoprotein" evidence="1">
    <location>
        <begin position="20"/>
        <end position="114"/>
    </location>
</feature>
<evidence type="ECO:0000313" key="3">
    <source>
        <dbReference type="Proteomes" id="UP001595615"/>
    </source>
</evidence>
<evidence type="ECO:0000313" key="2">
    <source>
        <dbReference type="EMBL" id="MFC3713621.1"/>
    </source>
</evidence>
<reference evidence="3" key="1">
    <citation type="journal article" date="2019" name="Int. J. Syst. Evol. Microbiol.">
        <title>The Global Catalogue of Microorganisms (GCM) 10K type strain sequencing project: providing services to taxonomists for standard genome sequencing and annotation.</title>
        <authorList>
            <consortium name="The Broad Institute Genomics Platform"/>
            <consortium name="The Broad Institute Genome Sequencing Center for Infectious Disease"/>
            <person name="Wu L."/>
            <person name="Ma J."/>
        </authorList>
    </citation>
    <scope>NUCLEOTIDE SEQUENCE [LARGE SCALE GENOMIC DNA]</scope>
    <source>
        <strain evidence="3">KCTC 42644</strain>
    </source>
</reference>
<keyword evidence="3" id="KW-1185">Reference proteome</keyword>
<accession>A0ABV7XCS1</accession>
<dbReference type="PROSITE" id="PS51257">
    <property type="entry name" value="PROKAR_LIPOPROTEIN"/>
    <property type="match status" value="1"/>
</dbReference>
<organism evidence="2 3">
    <name type="scientific">Sphingoaurantiacus capsulatus</name>
    <dbReference type="NCBI Taxonomy" id="1771310"/>
    <lineage>
        <taxon>Bacteria</taxon>
        <taxon>Pseudomonadati</taxon>
        <taxon>Pseudomonadota</taxon>
        <taxon>Alphaproteobacteria</taxon>
        <taxon>Sphingomonadales</taxon>
        <taxon>Sphingosinicellaceae</taxon>
        <taxon>Sphingoaurantiacus</taxon>
    </lineage>
</organism>
<evidence type="ECO:0000256" key="1">
    <source>
        <dbReference type="SAM" id="SignalP"/>
    </source>
</evidence>
<name>A0ABV7XCS1_9SPHN</name>
<gene>
    <name evidence="2" type="ORF">ACFOMD_13655</name>
</gene>
<dbReference type="RefSeq" id="WP_380862295.1">
    <property type="nucleotide sequence ID" value="NZ_JBHRXV010000011.1"/>
</dbReference>
<dbReference type="Proteomes" id="UP001595615">
    <property type="component" value="Unassembled WGS sequence"/>
</dbReference>
<proteinExistence type="predicted"/>
<sequence>MTRRAALALTLLAAAAACSRSEPSHEEIATELVRAKDSVLLVAGPPETQARAMAAAADLGWTVEQAAEHARIKPVNVTSTDEVTSFVADLDNGKYGPVTSLKLGFTSPPMMPRE</sequence>
<evidence type="ECO:0008006" key="4">
    <source>
        <dbReference type="Google" id="ProtNLM"/>
    </source>
</evidence>
<protein>
    <recommendedName>
        <fullName evidence="4">Lipoprotein</fullName>
    </recommendedName>
</protein>
<keyword evidence="1" id="KW-0732">Signal</keyword>
<dbReference type="EMBL" id="JBHRXV010000011">
    <property type="protein sequence ID" value="MFC3713621.1"/>
    <property type="molecule type" value="Genomic_DNA"/>
</dbReference>